<organism evidence="2">
    <name type="scientific">Ixodes ricinus</name>
    <name type="common">Common tick</name>
    <name type="synonym">Acarus ricinus</name>
    <dbReference type="NCBI Taxonomy" id="34613"/>
    <lineage>
        <taxon>Eukaryota</taxon>
        <taxon>Metazoa</taxon>
        <taxon>Ecdysozoa</taxon>
        <taxon>Arthropoda</taxon>
        <taxon>Chelicerata</taxon>
        <taxon>Arachnida</taxon>
        <taxon>Acari</taxon>
        <taxon>Parasitiformes</taxon>
        <taxon>Ixodida</taxon>
        <taxon>Ixodoidea</taxon>
        <taxon>Ixodidae</taxon>
        <taxon>Ixodinae</taxon>
        <taxon>Ixodes</taxon>
    </lineage>
</organism>
<keyword evidence="1" id="KW-0732">Signal</keyword>
<name>A0A147BTB3_IXORI</name>
<sequence>MRVCVPVLVVLEQFVLAVVSSVVGHVCFVVQDLRCGVLCVEGQLLGQAQDHRLEVQRQALNGLVAAREEVRGLLRQKAQRAPPKVALVHVLVAVLDGVRGICLLHRRLEELLQARHKVPLGRGACLPVIRTQVPQAVHLRISKDDFLVRQRRLDFVSELALGSSLFDDVDWLRLLEVRATFVLPGVPKLLSLENVLDV</sequence>
<evidence type="ECO:0000313" key="2">
    <source>
        <dbReference type="EMBL" id="JAR93993.1"/>
    </source>
</evidence>
<dbReference type="AlphaFoldDB" id="A0A147BTB3"/>
<evidence type="ECO:0000256" key="1">
    <source>
        <dbReference type="SAM" id="SignalP"/>
    </source>
</evidence>
<reference evidence="2" key="1">
    <citation type="journal article" date="2018" name="PLoS Negl. Trop. Dis.">
        <title>Sialome diversity of ticks revealed by RNAseq of single tick salivary glands.</title>
        <authorList>
            <person name="Perner J."/>
            <person name="Kropackova S."/>
            <person name="Kopacek P."/>
            <person name="Ribeiro J.M."/>
        </authorList>
    </citation>
    <scope>NUCLEOTIDE SEQUENCE</scope>
    <source>
        <strain evidence="2">Siblings of single egg batch collected in Ceske Budejovice</strain>
        <tissue evidence="2">Salivary glands</tissue>
    </source>
</reference>
<protein>
    <submittedName>
        <fullName evidence="2">Putative secreted protein</fullName>
    </submittedName>
</protein>
<dbReference type="EMBL" id="GEGO01001411">
    <property type="protein sequence ID" value="JAR93993.1"/>
    <property type="molecule type" value="Transcribed_RNA"/>
</dbReference>
<feature type="signal peptide" evidence="1">
    <location>
        <begin position="1"/>
        <end position="17"/>
    </location>
</feature>
<accession>A0A147BTB3</accession>
<proteinExistence type="predicted"/>
<feature type="chain" id="PRO_5007543040" evidence="1">
    <location>
        <begin position="18"/>
        <end position="198"/>
    </location>
</feature>